<name>A0ABD6EI98_9BILA</name>
<dbReference type="SUPFAM" id="SSF49562">
    <property type="entry name" value="C2 domain (Calcium/lipid-binding domain, CaLB)"/>
    <property type="match status" value="1"/>
</dbReference>
<dbReference type="EMBL" id="JBGFUD010001448">
    <property type="protein sequence ID" value="MFH4976297.1"/>
    <property type="molecule type" value="Genomic_DNA"/>
</dbReference>
<dbReference type="InterPro" id="IPR029023">
    <property type="entry name" value="Tensin_phosphatase"/>
</dbReference>
<protein>
    <recommendedName>
        <fullName evidence="5">Tensin</fullName>
    </recommendedName>
</protein>
<evidence type="ECO:0000313" key="4">
    <source>
        <dbReference type="Proteomes" id="UP001608902"/>
    </source>
</evidence>
<accession>A0ABD6EI98</accession>
<dbReference type="SMART" id="SM01326">
    <property type="entry name" value="PTEN_C2"/>
    <property type="match status" value="1"/>
</dbReference>
<dbReference type="Pfam" id="PF10409">
    <property type="entry name" value="PTEN_C2"/>
    <property type="match status" value="1"/>
</dbReference>
<dbReference type="SUPFAM" id="SSF52799">
    <property type="entry name" value="(Phosphotyrosine protein) phosphatases II"/>
    <property type="match status" value="1"/>
</dbReference>
<evidence type="ECO:0000313" key="3">
    <source>
        <dbReference type="EMBL" id="MFH4976297.1"/>
    </source>
</evidence>
<dbReference type="InterPro" id="IPR029021">
    <property type="entry name" value="Prot-tyrosine_phosphatase-like"/>
</dbReference>
<evidence type="ECO:0008006" key="5">
    <source>
        <dbReference type="Google" id="ProtNLM"/>
    </source>
</evidence>
<proteinExistence type="predicted"/>
<sequence length="327" mass="37511">MEFLYITDRIAVVLFPTNGTDAQYRMGLKDVTSMLRKNHSDRYRIFNVSKKRSDLGRLHPVVELGWPQDLAPPLDRLCSICKMLESWLATNVANVAVIHCKGGRSRVAVVLAAYMHYINICNPEDTISERFAMQRFSERYLGIDGQPSNRRYVDYFASLLSGATKINSSTIYLSQIIIKNLSGRSVLFKIYERMQPIHTTSLISTNQQTVIDLDGLPLRGDVLVKCFERTICSERSTLFRCQFNTCTFDLSTSDANTFILRFRKEQLDDIFNDRSLNADVSIELVFLTEQPKNRKRRSITECSRADSYENFDRVEEACVQIMASNNC</sequence>
<dbReference type="Gene3D" id="3.90.190.10">
    <property type="entry name" value="Protein tyrosine phosphatase superfamily"/>
    <property type="match status" value="1"/>
</dbReference>
<feature type="domain" description="Phosphatase tensin-type" evidence="1">
    <location>
        <begin position="1"/>
        <end position="163"/>
    </location>
</feature>
<reference evidence="3 4" key="1">
    <citation type="submission" date="2024-08" db="EMBL/GenBank/DDBJ databases">
        <title>Gnathostoma spinigerum genome.</title>
        <authorList>
            <person name="Gonzalez-Bertolin B."/>
            <person name="Monzon S."/>
            <person name="Zaballos A."/>
            <person name="Jimenez P."/>
            <person name="Dekumyoy P."/>
            <person name="Varona S."/>
            <person name="Cuesta I."/>
            <person name="Sumanam S."/>
            <person name="Adisakwattana P."/>
            <person name="Gasser R.B."/>
            <person name="Hernandez-Gonzalez A."/>
            <person name="Young N.D."/>
            <person name="Perteguer M.J."/>
        </authorList>
    </citation>
    <scope>NUCLEOTIDE SEQUENCE [LARGE SCALE GENOMIC DNA]</scope>
    <source>
        <strain evidence="3">AL3</strain>
        <tissue evidence="3">Liver</tissue>
    </source>
</reference>
<organism evidence="3 4">
    <name type="scientific">Gnathostoma spinigerum</name>
    <dbReference type="NCBI Taxonomy" id="75299"/>
    <lineage>
        <taxon>Eukaryota</taxon>
        <taxon>Metazoa</taxon>
        <taxon>Ecdysozoa</taxon>
        <taxon>Nematoda</taxon>
        <taxon>Chromadorea</taxon>
        <taxon>Rhabditida</taxon>
        <taxon>Spirurina</taxon>
        <taxon>Gnathostomatomorpha</taxon>
        <taxon>Gnathostomatoidea</taxon>
        <taxon>Gnathostomatidae</taxon>
        <taxon>Gnathostoma</taxon>
    </lineage>
</organism>
<keyword evidence="4" id="KW-1185">Reference proteome</keyword>
<dbReference type="AlphaFoldDB" id="A0ABD6EI98"/>
<dbReference type="InterPro" id="IPR014020">
    <property type="entry name" value="Tensin_C2-dom"/>
</dbReference>
<dbReference type="PROSITE" id="PS51182">
    <property type="entry name" value="C2_TENSIN"/>
    <property type="match status" value="1"/>
</dbReference>
<dbReference type="Gene3D" id="2.60.40.1110">
    <property type="match status" value="1"/>
</dbReference>
<evidence type="ECO:0000259" key="2">
    <source>
        <dbReference type="PROSITE" id="PS51182"/>
    </source>
</evidence>
<dbReference type="Proteomes" id="UP001608902">
    <property type="component" value="Unassembled WGS sequence"/>
</dbReference>
<feature type="domain" description="C2 tensin-type" evidence="2">
    <location>
        <begin position="168"/>
        <end position="289"/>
    </location>
</feature>
<gene>
    <name evidence="3" type="ORF">AB6A40_003006</name>
</gene>
<dbReference type="PROSITE" id="PS51181">
    <property type="entry name" value="PPASE_TENSIN"/>
    <property type="match status" value="1"/>
</dbReference>
<dbReference type="InterPro" id="IPR035892">
    <property type="entry name" value="C2_domain_sf"/>
</dbReference>
<comment type="caution">
    <text evidence="3">The sequence shown here is derived from an EMBL/GenBank/DDBJ whole genome shotgun (WGS) entry which is preliminary data.</text>
</comment>
<dbReference type="PANTHER" id="PTHR45734">
    <property type="entry name" value="TENSIN"/>
    <property type="match status" value="1"/>
</dbReference>
<dbReference type="InterPro" id="IPR051484">
    <property type="entry name" value="Tensin_PTEN_phosphatase"/>
</dbReference>
<evidence type="ECO:0000259" key="1">
    <source>
        <dbReference type="PROSITE" id="PS51181"/>
    </source>
</evidence>
<dbReference type="PANTHER" id="PTHR45734:SF10">
    <property type="entry name" value="BLISTERY, ISOFORM A"/>
    <property type="match status" value="1"/>
</dbReference>